<dbReference type="InterPro" id="IPR011330">
    <property type="entry name" value="Glyco_hydro/deAcase_b/a-brl"/>
</dbReference>
<dbReference type="InterPro" id="IPR006879">
    <property type="entry name" value="YdjC-like"/>
</dbReference>
<keyword evidence="5" id="KW-0119">Carbohydrate metabolism</keyword>
<dbReference type="RefSeq" id="WP_377482270.1">
    <property type="nucleotide sequence ID" value="NZ_JBHLTN010000016.1"/>
</dbReference>
<evidence type="ECO:0000256" key="4">
    <source>
        <dbReference type="ARBA" id="ARBA00022842"/>
    </source>
</evidence>
<evidence type="ECO:0000256" key="3">
    <source>
        <dbReference type="ARBA" id="ARBA00022801"/>
    </source>
</evidence>
<proteinExistence type="predicted"/>
<protein>
    <submittedName>
        <fullName evidence="6">ChbG/HpnK family deacetylase</fullName>
    </submittedName>
</protein>
<evidence type="ECO:0000256" key="1">
    <source>
        <dbReference type="ARBA" id="ARBA00001946"/>
    </source>
</evidence>
<reference evidence="6 7" key="1">
    <citation type="submission" date="2024-09" db="EMBL/GenBank/DDBJ databases">
        <authorList>
            <person name="Sun Q."/>
            <person name="Mori K."/>
        </authorList>
    </citation>
    <scope>NUCLEOTIDE SEQUENCE [LARGE SCALE GENOMIC DNA]</scope>
    <source>
        <strain evidence="6 7">NCAIM B.02336</strain>
    </source>
</reference>
<keyword evidence="3" id="KW-0378">Hydrolase</keyword>
<dbReference type="EMBL" id="JBHLTN010000016">
    <property type="protein sequence ID" value="MFC0592642.1"/>
    <property type="molecule type" value="Genomic_DNA"/>
</dbReference>
<keyword evidence="4" id="KW-0460">Magnesium</keyword>
<accession>A0ABV6PS21</accession>
<keyword evidence="2" id="KW-0479">Metal-binding</keyword>
<comment type="cofactor">
    <cofactor evidence="1">
        <name>Mg(2+)</name>
        <dbReference type="ChEBI" id="CHEBI:18420"/>
    </cofactor>
</comment>
<evidence type="ECO:0000313" key="7">
    <source>
        <dbReference type="Proteomes" id="UP001589834"/>
    </source>
</evidence>
<evidence type="ECO:0000313" key="6">
    <source>
        <dbReference type="EMBL" id="MFC0592642.1"/>
    </source>
</evidence>
<comment type="caution">
    <text evidence="6">The sequence shown here is derived from an EMBL/GenBank/DDBJ whole genome shotgun (WGS) entry which is preliminary data.</text>
</comment>
<dbReference type="Gene3D" id="3.20.20.370">
    <property type="entry name" value="Glycoside hydrolase/deacetylase"/>
    <property type="match status" value="1"/>
</dbReference>
<keyword evidence="7" id="KW-1185">Reference proteome</keyword>
<name>A0ABV6PS21_9BURK</name>
<dbReference type="Pfam" id="PF04794">
    <property type="entry name" value="YdjC"/>
    <property type="match status" value="1"/>
</dbReference>
<dbReference type="CDD" id="cd10807">
    <property type="entry name" value="YdjC_like_3"/>
    <property type="match status" value="1"/>
</dbReference>
<organism evidence="6 7">
    <name type="scientific">Ottowia pentelensis</name>
    <dbReference type="NCBI Taxonomy" id="511108"/>
    <lineage>
        <taxon>Bacteria</taxon>
        <taxon>Pseudomonadati</taxon>
        <taxon>Pseudomonadota</taxon>
        <taxon>Betaproteobacteria</taxon>
        <taxon>Burkholderiales</taxon>
        <taxon>Comamonadaceae</taxon>
        <taxon>Ottowia</taxon>
    </lineage>
</organism>
<dbReference type="Proteomes" id="UP001589834">
    <property type="component" value="Unassembled WGS sequence"/>
</dbReference>
<sequence>MGADAKPLVLCADDYAQHAGVTRAVLALAAQGRLTATSAMVLSPRWREDAAPLREWRDRLDVGLHLDFTSDFAVAAGHGLSLGAAMRRALLGGFDPAAARVVIERQLDAFEAAWGAPPDHVDGHQHVQQFAGIRTPLVQVLTRRYGARPPWLRVSRPPAGQRTLKSWVIASLGADALEKIAAHARIPCASALSGIYDFTGDEAGYAHRMAGWLAGSPAGTLLMCHPGAAPEATDGPDPIAAARAWEFAHFASAAFAAQCATAGVRLVRGSTLYPPHA</sequence>
<dbReference type="PANTHER" id="PTHR31609:SF1">
    <property type="entry name" value="CARBOHYDRATE DEACETYLASE"/>
    <property type="match status" value="1"/>
</dbReference>
<dbReference type="PANTHER" id="PTHR31609">
    <property type="entry name" value="YDJC DEACETYLASE FAMILY MEMBER"/>
    <property type="match status" value="1"/>
</dbReference>
<gene>
    <name evidence="6" type="ORF">ACFFGG_08740</name>
</gene>
<evidence type="ECO:0000256" key="5">
    <source>
        <dbReference type="ARBA" id="ARBA00023277"/>
    </source>
</evidence>
<dbReference type="SUPFAM" id="SSF88713">
    <property type="entry name" value="Glycoside hydrolase/deacetylase"/>
    <property type="match status" value="1"/>
</dbReference>
<evidence type="ECO:0000256" key="2">
    <source>
        <dbReference type="ARBA" id="ARBA00022723"/>
    </source>
</evidence>